<accession>M7ZD11</accession>
<dbReference type="GO" id="GO:0008506">
    <property type="term" value="F:sucrose:proton symporter activity"/>
    <property type="evidence" value="ECO:0007669"/>
    <property type="project" value="TreeGrafter"/>
</dbReference>
<protein>
    <submittedName>
        <fullName evidence="8">Uncharacterized protein</fullName>
    </submittedName>
</protein>
<keyword evidence="2" id="KW-0813">Transport</keyword>
<dbReference type="EMBL" id="KD101276">
    <property type="protein sequence ID" value="EMS61068.1"/>
    <property type="molecule type" value="Genomic_DNA"/>
</dbReference>
<reference evidence="8" key="1">
    <citation type="journal article" date="2013" name="Nature">
        <title>Draft genome of the wheat A-genome progenitor Triticum urartu.</title>
        <authorList>
            <person name="Ling H.Q."/>
            <person name="Zhao S."/>
            <person name="Liu D."/>
            <person name="Wang J."/>
            <person name="Sun H."/>
            <person name="Zhang C."/>
            <person name="Fan H."/>
            <person name="Li D."/>
            <person name="Dong L."/>
            <person name="Tao Y."/>
            <person name="Gao C."/>
            <person name="Wu H."/>
            <person name="Li Y."/>
            <person name="Cui Y."/>
            <person name="Guo X."/>
            <person name="Zheng S."/>
            <person name="Wang B."/>
            <person name="Yu K."/>
            <person name="Liang Q."/>
            <person name="Yang W."/>
            <person name="Lou X."/>
            <person name="Chen J."/>
            <person name="Feng M."/>
            <person name="Jian J."/>
            <person name="Zhang X."/>
            <person name="Luo G."/>
            <person name="Jiang Y."/>
            <person name="Liu J."/>
            <person name="Wang Z."/>
            <person name="Sha Y."/>
            <person name="Zhang B."/>
            <person name="Wu H."/>
            <person name="Tang D."/>
            <person name="Shen Q."/>
            <person name="Xue P."/>
            <person name="Zou S."/>
            <person name="Wang X."/>
            <person name="Liu X."/>
            <person name="Wang F."/>
            <person name="Yang Y."/>
            <person name="An X."/>
            <person name="Dong Z."/>
            <person name="Zhang K."/>
            <person name="Zhang X."/>
            <person name="Luo M.C."/>
            <person name="Dvorak J."/>
            <person name="Tong Y."/>
            <person name="Wang J."/>
            <person name="Yang H."/>
            <person name="Li Z."/>
            <person name="Wang D."/>
            <person name="Zhang A."/>
            <person name="Wang J."/>
        </authorList>
    </citation>
    <scope>NUCLEOTIDE SEQUENCE</scope>
</reference>
<evidence type="ECO:0000256" key="5">
    <source>
        <dbReference type="ARBA" id="ARBA00022847"/>
    </source>
</evidence>
<evidence type="ECO:0000256" key="1">
    <source>
        <dbReference type="ARBA" id="ARBA00004651"/>
    </source>
</evidence>
<evidence type="ECO:0000256" key="3">
    <source>
        <dbReference type="ARBA" id="ARBA00022597"/>
    </source>
</evidence>
<evidence type="ECO:0000256" key="6">
    <source>
        <dbReference type="ARBA" id="ARBA00022989"/>
    </source>
</evidence>
<dbReference type="PANTHER" id="PTHR19432:SF35">
    <property type="entry name" value="SOLUTE CARRIER FAMILY 45 MEMBER 3 ISOFORM X1"/>
    <property type="match status" value="1"/>
</dbReference>
<sequence>MAVAFSAGSAISGGEVFAGCDPLSYMVCGGLKALELDVTAKVVLGIGSFLIDPLCRMIGARLVWTISNFIVFAYMLAITILSWVSHDLYLSKLQHIIGADKTITYSVPFSVTAKLTAETGGGQGVLNLAIVAPRVNPYT</sequence>
<comment type="subcellular location">
    <subcellularLocation>
        <location evidence="1">Cell membrane</location>
        <topology evidence="1">Multi-pass membrane protein</topology>
    </subcellularLocation>
</comment>
<dbReference type="PANTHER" id="PTHR19432">
    <property type="entry name" value="SUGAR TRANSPORTER"/>
    <property type="match status" value="1"/>
</dbReference>
<keyword evidence="4" id="KW-0812">Transmembrane</keyword>
<gene>
    <name evidence="8" type="ORF">TRIUR3_31045</name>
</gene>
<name>M7ZD11_TRIUA</name>
<evidence type="ECO:0000256" key="4">
    <source>
        <dbReference type="ARBA" id="ARBA00022692"/>
    </source>
</evidence>
<dbReference type="eggNOG" id="KOG0637">
    <property type="taxonomic scope" value="Eukaryota"/>
</dbReference>
<dbReference type="STRING" id="4572.M7ZD11"/>
<dbReference type="AlphaFoldDB" id="M7ZD11"/>
<evidence type="ECO:0000256" key="7">
    <source>
        <dbReference type="ARBA" id="ARBA00023136"/>
    </source>
</evidence>
<keyword evidence="5" id="KW-0769">Symport</keyword>
<keyword evidence="7" id="KW-0472">Membrane</keyword>
<keyword evidence="6" id="KW-1133">Transmembrane helix</keyword>
<dbReference type="GO" id="GO:0005886">
    <property type="term" value="C:plasma membrane"/>
    <property type="evidence" value="ECO:0007669"/>
    <property type="project" value="UniProtKB-SubCell"/>
</dbReference>
<evidence type="ECO:0000256" key="2">
    <source>
        <dbReference type="ARBA" id="ARBA00022448"/>
    </source>
</evidence>
<proteinExistence type="predicted"/>
<evidence type="ECO:0000313" key="8">
    <source>
        <dbReference type="EMBL" id="EMS61068.1"/>
    </source>
</evidence>
<organism evidence="8">
    <name type="scientific">Triticum urartu</name>
    <name type="common">Red wild einkorn</name>
    <name type="synonym">Crithodium urartu</name>
    <dbReference type="NCBI Taxonomy" id="4572"/>
    <lineage>
        <taxon>Eukaryota</taxon>
        <taxon>Viridiplantae</taxon>
        <taxon>Streptophyta</taxon>
        <taxon>Embryophyta</taxon>
        <taxon>Tracheophyta</taxon>
        <taxon>Spermatophyta</taxon>
        <taxon>Magnoliopsida</taxon>
        <taxon>Liliopsida</taxon>
        <taxon>Poales</taxon>
        <taxon>Poaceae</taxon>
        <taxon>BOP clade</taxon>
        <taxon>Pooideae</taxon>
        <taxon>Triticodae</taxon>
        <taxon>Triticeae</taxon>
        <taxon>Triticinae</taxon>
        <taxon>Triticum</taxon>
    </lineage>
</organism>
<keyword evidence="3" id="KW-0762">Sugar transport</keyword>